<evidence type="ECO:0000313" key="2">
    <source>
        <dbReference type="Proteomes" id="UP000244441"/>
    </source>
</evidence>
<name>A0A2S0VRU1_9ALTE</name>
<reference evidence="1 2" key="1">
    <citation type="submission" date="2018-01" db="EMBL/GenBank/DDBJ databases">
        <title>Genome sequence of a Cantenovulum-like bacteria.</title>
        <authorList>
            <person name="Tan W.R."/>
            <person name="Lau N.-S."/>
            <person name="Go F."/>
            <person name="Amirul A.-A.A."/>
        </authorList>
    </citation>
    <scope>NUCLEOTIDE SEQUENCE [LARGE SCALE GENOMIC DNA]</scope>
    <source>
        <strain evidence="1 2">CCB-QB4</strain>
    </source>
</reference>
<dbReference type="AlphaFoldDB" id="A0A2S0VRU1"/>
<gene>
    <name evidence="1" type="ORF">C2869_11035</name>
</gene>
<dbReference type="Proteomes" id="UP000244441">
    <property type="component" value="Chromosome"/>
</dbReference>
<protein>
    <submittedName>
        <fullName evidence="1">Uncharacterized protein</fullName>
    </submittedName>
</protein>
<dbReference type="KEGG" id="cate:C2869_11035"/>
<keyword evidence="2" id="KW-1185">Reference proteome</keyword>
<dbReference type="EMBL" id="CP026604">
    <property type="protein sequence ID" value="AWB66936.1"/>
    <property type="molecule type" value="Genomic_DNA"/>
</dbReference>
<organism evidence="1 2">
    <name type="scientific">Saccharobesus litoralis</name>
    <dbReference type="NCBI Taxonomy" id="2172099"/>
    <lineage>
        <taxon>Bacteria</taxon>
        <taxon>Pseudomonadati</taxon>
        <taxon>Pseudomonadota</taxon>
        <taxon>Gammaproteobacteria</taxon>
        <taxon>Alteromonadales</taxon>
        <taxon>Alteromonadaceae</taxon>
        <taxon>Saccharobesus</taxon>
    </lineage>
</organism>
<accession>A0A2S0VRU1</accession>
<evidence type="ECO:0000313" key="1">
    <source>
        <dbReference type="EMBL" id="AWB66936.1"/>
    </source>
</evidence>
<proteinExistence type="predicted"/>
<sequence>METSRKISNGVNDNCAGTKAIAKVWPVKQVAILPRSSITAEQAGKSVDSYELYYLFQLGKPLTLQNPVTHVPLRNFSHSLKLTTLTRLENVTKFTEIEKVYAEAVNNKGF</sequence>